<dbReference type="AlphaFoldDB" id="A0A0C9VA32"/>
<proteinExistence type="predicted"/>
<keyword evidence="2" id="KW-1185">Reference proteome</keyword>
<name>A0A0C9VA32_SPHS4</name>
<gene>
    <name evidence="1" type="ORF">M422DRAFT_33334</name>
</gene>
<dbReference type="HOGENOM" id="CLU_1964907_0_0_1"/>
<feature type="non-terminal residue" evidence="1">
    <location>
        <position position="128"/>
    </location>
</feature>
<evidence type="ECO:0000313" key="1">
    <source>
        <dbReference type="EMBL" id="KIJ38367.1"/>
    </source>
</evidence>
<dbReference type="Proteomes" id="UP000054279">
    <property type="component" value="Unassembled WGS sequence"/>
</dbReference>
<sequence length="128" mass="14112">MNIRTFASIGWRRTLVEYQLTASGFRYLTISSLPSFLSSNSLIGPTSSTTVFKLSVMCRPTTLVDLTAPPRGKVVQRQGLWRGAACLGFRIKAVTTTCLGDKTGMQRLKKIFFGYKRICVLGRAKGKG</sequence>
<reference evidence="1 2" key="1">
    <citation type="submission" date="2014-06" db="EMBL/GenBank/DDBJ databases">
        <title>Evolutionary Origins and Diversification of the Mycorrhizal Mutualists.</title>
        <authorList>
            <consortium name="DOE Joint Genome Institute"/>
            <consortium name="Mycorrhizal Genomics Consortium"/>
            <person name="Kohler A."/>
            <person name="Kuo A."/>
            <person name="Nagy L.G."/>
            <person name="Floudas D."/>
            <person name="Copeland A."/>
            <person name="Barry K.W."/>
            <person name="Cichocki N."/>
            <person name="Veneault-Fourrey C."/>
            <person name="LaButti K."/>
            <person name="Lindquist E.A."/>
            <person name="Lipzen A."/>
            <person name="Lundell T."/>
            <person name="Morin E."/>
            <person name="Murat C."/>
            <person name="Riley R."/>
            <person name="Ohm R."/>
            <person name="Sun H."/>
            <person name="Tunlid A."/>
            <person name="Henrissat B."/>
            <person name="Grigoriev I.V."/>
            <person name="Hibbett D.S."/>
            <person name="Martin F."/>
        </authorList>
    </citation>
    <scope>NUCLEOTIDE SEQUENCE [LARGE SCALE GENOMIC DNA]</scope>
    <source>
        <strain evidence="1 2">SS14</strain>
    </source>
</reference>
<dbReference type="EMBL" id="KN837161">
    <property type="protein sequence ID" value="KIJ38367.1"/>
    <property type="molecule type" value="Genomic_DNA"/>
</dbReference>
<protein>
    <submittedName>
        <fullName evidence="1">Unplaced genomic scaffold SPHSTscaffold_86, whole genome shotgun sequence</fullName>
    </submittedName>
</protein>
<evidence type="ECO:0000313" key="2">
    <source>
        <dbReference type="Proteomes" id="UP000054279"/>
    </source>
</evidence>
<organism evidence="1 2">
    <name type="scientific">Sphaerobolus stellatus (strain SS14)</name>
    <dbReference type="NCBI Taxonomy" id="990650"/>
    <lineage>
        <taxon>Eukaryota</taxon>
        <taxon>Fungi</taxon>
        <taxon>Dikarya</taxon>
        <taxon>Basidiomycota</taxon>
        <taxon>Agaricomycotina</taxon>
        <taxon>Agaricomycetes</taxon>
        <taxon>Phallomycetidae</taxon>
        <taxon>Geastrales</taxon>
        <taxon>Sphaerobolaceae</taxon>
        <taxon>Sphaerobolus</taxon>
    </lineage>
</organism>
<accession>A0A0C9VA32</accession>